<dbReference type="Gene3D" id="1.20.1270.180">
    <property type="match status" value="1"/>
</dbReference>
<feature type="domain" description="Lysozyme inhibitor LprI-like N-terminal" evidence="2">
    <location>
        <begin position="25"/>
        <end position="115"/>
    </location>
</feature>
<dbReference type="Pfam" id="PF07007">
    <property type="entry name" value="LprI"/>
    <property type="match status" value="1"/>
</dbReference>
<dbReference type="Proteomes" id="UP000536746">
    <property type="component" value="Unassembled WGS sequence"/>
</dbReference>
<sequence length="130" mass="14005">MKATLRLTLLLALCGASAGAFALDCDKAVTQAEMNGCVAQDLNQADAELNQTYIGYRAKLRTAQQNQIRDVQLAWMKYRDLSCRFESAGVAGGSASGMALQTCLADKTRQRTRELKALAGCPEGDLSCPR</sequence>
<comment type="caution">
    <text evidence="3">The sequence shown here is derived from an EMBL/GenBank/DDBJ whole genome shotgun (WGS) entry which is preliminary data.</text>
</comment>
<dbReference type="PANTHER" id="PTHR39176">
    <property type="entry name" value="PERIPLASMIC PROTEIN-RELATED"/>
    <property type="match status" value="1"/>
</dbReference>
<proteinExistence type="predicted"/>
<dbReference type="PANTHER" id="PTHR39176:SF1">
    <property type="entry name" value="PERIPLASMIC PROTEIN"/>
    <property type="match status" value="1"/>
</dbReference>
<keyword evidence="4" id="KW-1185">Reference proteome</keyword>
<accession>A0ABX2LQS3</accession>
<evidence type="ECO:0000313" key="4">
    <source>
        <dbReference type="Proteomes" id="UP000536746"/>
    </source>
</evidence>
<dbReference type="RefSeq" id="WP_079215397.1">
    <property type="nucleotide sequence ID" value="NZ_CP018845.1"/>
</dbReference>
<keyword evidence="1" id="KW-0732">Signal</keyword>
<name>A0ABX2LQS3_9BURK</name>
<feature type="chain" id="PRO_5045579257" evidence="1">
    <location>
        <begin position="23"/>
        <end position="130"/>
    </location>
</feature>
<reference evidence="3 4" key="1">
    <citation type="journal article" date="2020" name="Front. Plant Sci.">
        <title>Isolation of Rhizosphere Bacteria That Improve Quality and Water Stress Tolerance in Greenhouse Ornamentals.</title>
        <authorList>
            <person name="Nordstedt N.P."/>
            <person name="Jones M.L."/>
        </authorList>
    </citation>
    <scope>NUCLEOTIDE SEQUENCE [LARGE SCALE GENOMIC DNA]</scope>
    <source>
        <strain evidence="3 4">C6C2</strain>
    </source>
</reference>
<gene>
    <name evidence="3" type="ORF">HNO84_02035</name>
</gene>
<feature type="signal peptide" evidence="1">
    <location>
        <begin position="1"/>
        <end position="22"/>
    </location>
</feature>
<dbReference type="InterPro" id="IPR009739">
    <property type="entry name" value="LprI-like_N"/>
</dbReference>
<evidence type="ECO:0000256" key="1">
    <source>
        <dbReference type="SAM" id="SignalP"/>
    </source>
</evidence>
<organism evidence="3 4">
    <name type="scientific">Herbaspirillum robiniae</name>
    <dbReference type="NCBI Taxonomy" id="2014887"/>
    <lineage>
        <taxon>Bacteria</taxon>
        <taxon>Pseudomonadati</taxon>
        <taxon>Pseudomonadota</taxon>
        <taxon>Betaproteobacteria</taxon>
        <taxon>Burkholderiales</taxon>
        <taxon>Oxalobacteraceae</taxon>
        <taxon>Herbaspirillum</taxon>
    </lineage>
</organism>
<evidence type="ECO:0000313" key="3">
    <source>
        <dbReference type="EMBL" id="NUU00360.1"/>
    </source>
</evidence>
<dbReference type="EMBL" id="JABFMT010000001">
    <property type="protein sequence ID" value="NUU00360.1"/>
    <property type="molecule type" value="Genomic_DNA"/>
</dbReference>
<protein>
    <submittedName>
        <fullName evidence="3">DUF1311 domain-containing protein</fullName>
    </submittedName>
</protein>
<evidence type="ECO:0000259" key="2">
    <source>
        <dbReference type="Pfam" id="PF07007"/>
    </source>
</evidence>